<name>A0A2B4SEU6_STYPI</name>
<keyword evidence="4" id="KW-1185">Reference proteome</keyword>
<feature type="region of interest" description="Disordered" evidence="2">
    <location>
        <begin position="237"/>
        <end position="286"/>
    </location>
</feature>
<dbReference type="Gene3D" id="1.25.40.20">
    <property type="entry name" value="Ankyrin repeat-containing domain"/>
    <property type="match status" value="1"/>
</dbReference>
<comment type="caution">
    <text evidence="3">The sequence shown here is derived from an EMBL/GenBank/DDBJ whole genome shotgun (WGS) entry which is preliminary data.</text>
</comment>
<reference evidence="4" key="1">
    <citation type="journal article" date="2017" name="bioRxiv">
        <title>Comparative analysis of the genomes of Stylophora pistillata and Acropora digitifera provides evidence for extensive differences between species of corals.</title>
        <authorList>
            <person name="Voolstra C.R."/>
            <person name="Li Y."/>
            <person name="Liew Y.J."/>
            <person name="Baumgarten S."/>
            <person name="Zoccola D."/>
            <person name="Flot J.-F."/>
            <person name="Tambutte S."/>
            <person name="Allemand D."/>
            <person name="Aranda M."/>
        </authorList>
    </citation>
    <scope>NUCLEOTIDE SEQUENCE [LARGE SCALE GENOMIC DNA]</scope>
</reference>
<accession>A0A2B4SEU6</accession>
<dbReference type="OrthoDB" id="10361312at2759"/>
<gene>
    <name evidence="3" type="ORF">AWC38_SpisGene8178</name>
</gene>
<evidence type="ECO:0000313" key="3">
    <source>
        <dbReference type="EMBL" id="PFX27128.1"/>
    </source>
</evidence>
<dbReference type="InterPro" id="IPR036770">
    <property type="entry name" value="Ankyrin_rpt-contain_sf"/>
</dbReference>
<sequence length="784" mass="87448">MEIIDGQPMSEVDGQSAEAHSSAISIETEFTHEKDFIVFTLSLGAKPEQVSAANDSENKVCSSSVNSGNSAAAEEGFDEMRWSCSDDLKSQQGFAENTSCLSEWENVDTMNKSSGNLLVKKEEEILPEVTASFREDFSLDLQAPSSSYSPEEYSNDLRLSLSSSPTNEVSNIDDVLACVASGKQPFPDIYQATDDIDMQVLRRVVSTLTETSIERHCSYLGADKETGDTSTTTSKLLALAGNEEDRKKNKKYSEEDISDRMSANEEDKTNEEPVSDSEHLDLSQNGDCSWLGETAGISKSLTIDKEGSESLCEDTLAVSVGTQKDVTLEKKKETPSGCRNLDQPNKIQIIEVKDNPYETPLHLCLHTFLCESSCRLRHHELIQLLCATPDHRSVKVPSVESKSLLNFRNYLNDNLWHIHRDIPEPSSKLRFPIVHLACLLGKYKALEELSKIGFDPVIQTSETRETPLHMVMRLIRHFEGTMHNLFLSNAVVNIFKTLSRTTPVKVLLSMKDCRGNTAFHSLAEMMGQGKLPLPAAMLLVYVFRVFVHFQLKELSSSEARSALWTSLKKRNDSGQSVESLLMRSLHGAPLLKFLQHLCDTRESSPTLLEGQGSAKVNGGHIQKEGCVEAESDKNSPGLLKENQGSLISPKSSTTTDPTKHSHAHLLSGTEHESIVDFILSSQWAISNSDKRTILAQFRAEYDARLKSMEKRVSDVKQQLPQTLRQLKLKRKNLEKEARRAKSRITWSTGAMRKAIDKRNKQRRECNKINATLSLVHELKKAIDG</sequence>
<dbReference type="Proteomes" id="UP000225706">
    <property type="component" value="Unassembled WGS sequence"/>
</dbReference>
<evidence type="ECO:0000256" key="2">
    <source>
        <dbReference type="SAM" id="MobiDB-lite"/>
    </source>
</evidence>
<dbReference type="EMBL" id="LSMT01000110">
    <property type="protein sequence ID" value="PFX27128.1"/>
    <property type="molecule type" value="Genomic_DNA"/>
</dbReference>
<feature type="coiled-coil region" evidence="1">
    <location>
        <begin position="698"/>
        <end position="743"/>
    </location>
</feature>
<dbReference type="AlphaFoldDB" id="A0A2B4SEU6"/>
<evidence type="ECO:0000313" key="4">
    <source>
        <dbReference type="Proteomes" id="UP000225706"/>
    </source>
</evidence>
<protein>
    <submittedName>
        <fullName evidence="3">Uncharacterized protein</fullName>
    </submittedName>
</protein>
<feature type="region of interest" description="Disordered" evidence="2">
    <location>
        <begin position="628"/>
        <end position="666"/>
    </location>
</feature>
<feature type="compositionally biased region" description="Basic and acidic residues" evidence="2">
    <location>
        <begin position="243"/>
        <end position="281"/>
    </location>
</feature>
<keyword evidence="1" id="KW-0175">Coiled coil</keyword>
<evidence type="ECO:0000256" key="1">
    <source>
        <dbReference type="SAM" id="Coils"/>
    </source>
</evidence>
<feature type="region of interest" description="Disordered" evidence="2">
    <location>
        <begin position="1"/>
        <end position="20"/>
    </location>
</feature>
<organism evidence="3 4">
    <name type="scientific">Stylophora pistillata</name>
    <name type="common">Smooth cauliflower coral</name>
    <dbReference type="NCBI Taxonomy" id="50429"/>
    <lineage>
        <taxon>Eukaryota</taxon>
        <taxon>Metazoa</taxon>
        <taxon>Cnidaria</taxon>
        <taxon>Anthozoa</taxon>
        <taxon>Hexacorallia</taxon>
        <taxon>Scleractinia</taxon>
        <taxon>Astrocoeniina</taxon>
        <taxon>Pocilloporidae</taxon>
        <taxon>Stylophora</taxon>
    </lineage>
</organism>
<proteinExistence type="predicted"/>